<evidence type="ECO:0000256" key="2">
    <source>
        <dbReference type="ARBA" id="ARBA00022692"/>
    </source>
</evidence>
<dbReference type="PANTHER" id="PTHR17920:SF3">
    <property type="entry name" value="TRANSMEMBRANE AND COILED-COIL DOMAIN-CONTAINING PROTEIN 4"/>
    <property type="match status" value="1"/>
</dbReference>
<dbReference type="PANTHER" id="PTHR17920">
    <property type="entry name" value="TRANSMEMBRANE AND COILED-COIL DOMAIN-CONTAINING PROTEIN 4 TMCO4"/>
    <property type="match status" value="1"/>
</dbReference>
<evidence type="ECO:0000313" key="8">
    <source>
        <dbReference type="Proteomes" id="UP000053392"/>
    </source>
</evidence>
<feature type="region of interest" description="Disordered" evidence="5">
    <location>
        <begin position="259"/>
        <end position="466"/>
    </location>
</feature>
<feature type="transmembrane region" description="Helical" evidence="6">
    <location>
        <begin position="628"/>
        <end position="650"/>
    </location>
</feature>
<dbReference type="SUPFAM" id="SSF158682">
    <property type="entry name" value="TerB-like"/>
    <property type="match status" value="1"/>
</dbReference>
<feature type="compositionally biased region" description="Basic and acidic residues" evidence="5">
    <location>
        <begin position="270"/>
        <end position="282"/>
    </location>
</feature>
<feature type="compositionally biased region" description="Pro residues" evidence="5">
    <location>
        <begin position="1107"/>
        <end position="1118"/>
    </location>
</feature>
<dbReference type="InterPro" id="IPR029024">
    <property type="entry name" value="TerB-like"/>
</dbReference>
<keyword evidence="8" id="KW-1185">Reference proteome</keyword>
<dbReference type="Pfam" id="PF05277">
    <property type="entry name" value="DUF726"/>
    <property type="match status" value="1"/>
</dbReference>
<reference evidence="7 8" key="1">
    <citation type="submission" date="2015-01" db="EMBL/GenBank/DDBJ databases">
        <title>The Genome Sequence of Cryptococcus gattii Ram5.</title>
        <authorList>
            <consortium name="The Broad Institute Genomics Platform"/>
            <person name="Cuomo C."/>
            <person name="Litvintseva A."/>
            <person name="Chen Y."/>
            <person name="Heitman J."/>
            <person name="Sun S."/>
            <person name="Springer D."/>
            <person name="Dromer F."/>
            <person name="Young S."/>
            <person name="Zeng Q."/>
            <person name="Gargeya S."/>
            <person name="Abouelleil A."/>
            <person name="Alvarado L."/>
            <person name="Chapman S.B."/>
            <person name="Gainer-Dewar J."/>
            <person name="Goldberg J."/>
            <person name="Griggs A."/>
            <person name="Gujja S."/>
            <person name="Hansen M."/>
            <person name="Howarth C."/>
            <person name="Imamovic A."/>
            <person name="Larimer J."/>
            <person name="Murphy C."/>
            <person name="Naylor J."/>
            <person name="Pearson M."/>
            <person name="Priest M."/>
            <person name="Roberts A."/>
            <person name="Saif S."/>
            <person name="Shea T."/>
            <person name="Sykes S."/>
            <person name="Wortman J."/>
            <person name="Nusbaum C."/>
            <person name="Birren B."/>
        </authorList>
    </citation>
    <scope>NUCLEOTIDE SEQUENCE [LARGE SCALE GENOMIC DNA]</scope>
    <source>
        <strain evidence="7 8">Ram5</strain>
    </source>
</reference>
<evidence type="ECO:0008006" key="9">
    <source>
        <dbReference type="Google" id="ProtNLM"/>
    </source>
</evidence>
<feature type="compositionally biased region" description="Polar residues" evidence="5">
    <location>
        <begin position="440"/>
        <end position="453"/>
    </location>
</feature>
<feature type="region of interest" description="Disordered" evidence="5">
    <location>
        <begin position="55"/>
        <end position="74"/>
    </location>
</feature>
<feature type="region of interest" description="Disordered" evidence="5">
    <location>
        <begin position="1017"/>
        <end position="1059"/>
    </location>
</feature>
<name>A0A0D0TV57_9TREE</name>
<feature type="compositionally biased region" description="Polar residues" evidence="5">
    <location>
        <begin position="967"/>
        <end position="990"/>
    </location>
</feature>
<keyword evidence="3 6" id="KW-1133">Transmembrane helix</keyword>
<feature type="compositionally biased region" description="Polar residues" evidence="5">
    <location>
        <begin position="355"/>
        <end position="366"/>
    </location>
</feature>
<protein>
    <recommendedName>
        <fullName evidence="9">DUF726-domain-containing protein</fullName>
    </recommendedName>
</protein>
<evidence type="ECO:0000256" key="6">
    <source>
        <dbReference type="SAM" id="Phobius"/>
    </source>
</evidence>
<gene>
    <name evidence="7" type="ORF">I313_04281</name>
</gene>
<organism evidence="7 8">
    <name type="scientific">Cryptococcus deuterogattii Ram5</name>
    <dbReference type="NCBI Taxonomy" id="1296110"/>
    <lineage>
        <taxon>Eukaryota</taxon>
        <taxon>Fungi</taxon>
        <taxon>Dikarya</taxon>
        <taxon>Basidiomycota</taxon>
        <taxon>Agaricomycotina</taxon>
        <taxon>Tremellomycetes</taxon>
        <taxon>Tremellales</taxon>
        <taxon>Cryptococcaceae</taxon>
        <taxon>Cryptococcus</taxon>
        <taxon>Cryptococcus gattii species complex</taxon>
    </lineage>
</organism>
<sequence length="1124" mass="123170">MIPSPRRVASTPAIQTWPDLDDDDGWQDMPVIRSDSNPFGLDEEDQKKYHYRAPISLDDDLVGPSGTGNATGKHLELEADTLATDSWREKEEQDESDYTRIRLDEDEESEEVHMRTKYLFNEDKAMTPLSQMQTTKELLTEGQRIAYVALCHLIMKRMVRDMGRGWEGYKAKNKLGIKGKGKVEVPVVESGHIWMLKLMARLYQHMELSKDEQHMIESLAEHGVDPSDLVPALMTTHTVNNPDFDPKEKERVDLEEALRKEAEADDEAEREAKAEEERRVVIEDQGTSDTETEPPPPYDVHERSISSATSSMEKMALSPSFELPSKSVNPFGFDDDVPKPLLRTKSPLSAASFPADSSTILSSRANVNPFGSDDEDEGPLSVSETRAPEAQSKAQTLSSLEEDEGDIGSARSPPLSEPSKSPLDAAPGSSANLFAPCRPQSLQTEDTSQSTTDATEEPSVDTKQTPRGESVALFDAADPQAPAPLPALPGVSTSLSTTDEHVTLDIRWTVLCDLFLVLIADSVFDARSRAFLVRVAAALGFDWLDVVRFENRVTEALEIQEGMEKKGQQEIIEGRRKAARNKRYAMMGLAAVGGGLVIGLSAGLMAPFIGAGLGTAFATVGITGTTGFLAGAGGAAVITTGGVLTGANIAGKGMARRTREVRIFELKPLHNDKRVNCYITMGGFMASKVDDVRLPFSVLDPVIGDVFSVLWEPEMMAEMGNALKILTSEILTQVGQQVLQATVMTALMSALQWPLILTKLGYLIDNPWSNALDRARAAGLVLADVIIQRHAGVRPISLIGFSLGARAIFYALIELARQKAYGLVQDVFIFGTTVTASRDTWLDVRSVVAGRFVNGYATNDWMLGYLFRATSGGLNTVAGLRPVETVSGLENVDVTEIITGHMSYRSCMPQLLAKAGFPVTADYFDEPDDPEIDMSVQERIVVDEAEEEAKRNRKKVLGIFPVKVPRSSGSGHNTPSTGKHSGTSTPNPYVSQATAGEYELEDDELPPREEVDIDIGQLPSEKDTSMPVKTEEEEELEAKMVKRREEDEQKEREAIQAIPKTAGFDFQAISRELGKNIDIDKLKEPEPRHFPPAFIELRAPLERSGSAPPPTSFVPPPAEENVWV</sequence>
<feature type="compositionally biased region" description="Basic and acidic residues" evidence="5">
    <location>
        <begin position="1037"/>
        <end position="1054"/>
    </location>
</feature>
<dbReference type="InterPro" id="IPR007941">
    <property type="entry name" value="DUF726"/>
</dbReference>
<feature type="compositionally biased region" description="Low complexity" evidence="5">
    <location>
        <begin position="412"/>
        <end position="423"/>
    </location>
</feature>
<feature type="region of interest" description="Disordered" evidence="5">
    <location>
        <begin position="1102"/>
        <end position="1124"/>
    </location>
</feature>
<dbReference type="EMBL" id="KN847905">
    <property type="protein sequence ID" value="KIR39808.1"/>
    <property type="molecule type" value="Genomic_DNA"/>
</dbReference>
<accession>A0A0D0TV57</accession>
<evidence type="ECO:0000313" key="7">
    <source>
        <dbReference type="EMBL" id="KIR39808.1"/>
    </source>
</evidence>
<evidence type="ECO:0000256" key="5">
    <source>
        <dbReference type="SAM" id="MobiDB-lite"/>
    </source>
</evidence>
<feature type="region of interest" description="Disordered" evidence="5">
    <location>
        <begin position="963"/>
        <end position="990"/>
    </location>
</feature>
<comment type="subcellular location">
    <subcellularLocation>
        <location evidence="1">Membrane</location>
        <topology evidence="1">Multi-pass membrane protein</topology>
    </subcellularLocation>
</comment>
<dbReference type="GO" id="GO:0016020">
    <property type="term" value="C:membrane"/>
    <property type="evidence" value="ECO:0007669"/>
    <property type="project" value="UniProtKB-SubCell"/>
</dbReference>
<evidence type="ECO:0000256" key="1">
    <source>
        <dbReference type="ARBA" id="ARBA00004141"/>
    </source>
</evidence>
<dbReference type="AlphaFoldDB" id="A0A0D0TV57"/>
<evidence type="ECO:0000256" key="4">
    <source>
        <dbReference type="ARBA" id="ARBA00023136"/>
    </source>
</evidence>
<feature type="transmembrane region" description="Helical" evidence="6">
    <location>
        <begin position="584"/>
        <end position="608"/>
    </location>
</feature>
<dbReference type="HOGENOM" id="CLU_001695_0_0_1"/>
<evidence type="ECO:0000256" key="3">
    <source>
        <dbReference type="ARBA" id="ARBA00022989"/>
    </source>
</evidence>
<keyword evidence="4 6" id="KW-0472">Membrane</keyword>
<dbReference type="Proteomes" id="UP000053392">
    <property type="component" value="Unassembled WGS sequence"/>
</dbReference>
<feature type="region of interest" description="Disordered" evidence="5">
    <location>
        <begin position="1"/>
        <end position="47"/>
    </location>
</feature>
<proteinExistence type="predicted"/>
<dbReference type="OrthoDB" id="277931at2759"/>
<keyword evidence="2 6" id="KW-0812">Transmembrane</keyword>